<dbReference type="SMART" id="SM00871">
    <property type="entry name" value="AraC_E_bind"/>
    <property type="match status" value="1"/>
</dbReference>
<dbReference type="PROSITE" id="PS00552">
    <property type="entry name" value="HTH_MERR_1"/>
    <property type="match status" value="1"/>
</dbReference>
<evidence type="ECO:0000256" key="1">
    <source>
        <dbReference type="ARBA" id="ARBA00023125"/>
    </source>
</evidence>
<dbReference type="AlphaFoldDB" id="A0A418V6R6"/>
<dbReference type="InterPro" id="IPR000551">
    <property type="entry name" value="MerR-type_HTH_dom"/>
</dbReference>
<dbReference type="PANTHER" id="PTHR30204">
    <property type="entry name" value="REDOX-CYCLING DRUG-SENSING TRANSCRIPTIONAL ACTIVATOR SOXR"/>
    <property type="match status" value="1"/>
</dbReference>
<dbReference type="InterPro" id="IPR011256">
    <property type="entry name" value="Reg_factor_effector_dom_sf"/>
</dbReference>
<dbReference type="InterPro" id="IPR047057">
    <property type="entry name" value="MerR_fam"/>
</dbReference>
<evidence type="ECO:0000259" key="2">
    <source>
        <dbReference type="PROSITE" id="PS50937"/>
    </source>
</evidence>
<reference evidence="3 4" key="1">
    <citation type="submission" date="2018-09" db="EMBL/GenBank/DDBJ databases">
        <authorList>
            <person name="Zhu H."/>
        </authorList>
    </citation>
    <scope>NUCLEOTIDE SEQUENCE [LARGE SCALE GENOMIC DNA]</scope>
    <source>
        <strain evidence="3 4">K2S05-167</strain>
    </source>
</reference>
<evidence type="ECO:0000313" key="4">
    <source>
        <dbReference type="Proteomes" id="UP000286287"/>
    </source>
</evidence>
<sequence length="269" mass="30023">MAGRLLISQFALLTGLSPKTLRHYDDIDLLKPEWIDETSGYRQYGVAQVSLGIHIRHWRQLGLPVPEIKRLLQSPDHGAQVLSQHETRLRTEIAEREGALRNLQALLKENVMDYRLEHLPAQQVLSIREALQPPHYEVIPQALQELMAYKKAQGYEVSAPSFFIRHAGGEGEAGVVEVCLPVSGDVHPSGRIEVKNVQRQPVFIGRFVGPYEKTGAAYSGVAEEALRRGLRLTGSTAEIYVKSVPQTPDPNAYETDIAFFLEPNELAEG</sequence>
<dbReference type="InterPro" id="IPR009061">
    <property type="entry name" value="DNA-bd_dom_put_sf"/>
</dbReference>
<dbReference type="PROSITE" id="PS50937">
    <property type="entry name" value="HTH_MERR_2"/>
    <property type="match status" value="1"/>
</dbReference>
<dbReference type="CDD" id="cd01107">
    <property type="entry name" value="HTH_BmrR"/>
    <property type="match status" value="1"/>
</dbReference>
<comment type="caution">
    <text evidence="3">The sequence shown here is derived from an EMBL/GenBank/DDBJ whole genome shotgun (WGS) entry which is preliminary data.</text>
</comment>
<keyword evidence="4" id="KW-1185">Reference proteome</keyword>
<accession>A0A418V6R6</accession>
<proteinExistence type="predicted"/>
<feature type="domain" description="HTH merR-type" evidence="2">
    <location>
        <begin position="4"/>
        <end position="74"/>
    </location>
</feature>
<dbReference type="Gene3D" id="3.20.80.10">
    <property type="entry name" value="Regulatory factor, effector binding domain"/>
    <property type="match status" value="1"/>
</dbReference>
<dbReference type="Proteomes" id="UP000286287">
    <property type="component" value="Unassembled WGS sequence"/>
</dbReference>
<evidence type="ECO:0000313" key="3">
    <source>
        <dbReference type="EMBL" id="RJF71769.1"/>
    </source>
</evidence>
<dbReference type="PANTHER" id="PTHR30204:SF97">
    <property type="entry name" value="MERR FAMILY REGULATORY PROTEIN"/>
    <property type="match status" value="1"/>
</dbReference>
<dbReference type="GO" id="GO:0003677">
    <property type="term" value="F:DNA binding"/>
    <property type="evidence" value="ECO:0007669"/>
    <property type="project" value="UniProtKB-KW"/>
</dbReference>
<dbReference type="SUPFAM" id="SSF46955">
    <property type="entry name" value="Putative DNA-binding domain"/>
    <property type="match status" value="1"/>
</dbReference>
<dbReference type="OrthoDB" id="9773308at2"/>
<dbReference type="SUPFAM" id="SSF55136">
    <property type="entry name" value="Probable bacterial effector-binding domain"/>
    <property type="match status" value="1"/>
</dbReference>
<dbReference type="Gene3D" id="1.10.1660.10">
    <property type="match status" value="1"/>
</dbReference>
<protein>
    <submittedName>
        <fullName evidence="3">MerR family transcriptional regulator</fullName>
    </submittedName>
</protein>
<dbReference type="Pfam" id="PF13411">
    <property type="entry name" value="MerR_1"/>
    <property type="match status" value="1"/>
</dbReference>
<organism evidence="3 4">
    <name type="scientific">Deinococcus cavernae</name>
    <dbReference type="NCBI Taxonomy" id="2320857"/>
    <lineage>
        <taxon>Bacteria</taxon>
        <taxon>Thermotogati</taxon>
        <taxon>Deinococcota</taxon>
        <taxon>Deinococci</taxon>
        <taxon>Deinococcales</taxon>
        <taxon>Deinococcaceae</taxon>
        <taxon>Deinococcus</taxon>
    </lineage>
</organism>
<name>A0A418V6R6_9DEIO</name>
<dbReference type="Pfam" id="PF06445">
    <property type="entry name" value="GyrI-like"/>
    <property type="match status" value="1"/>
</dbReference>
<keyword evidence="1" id="KW-0238">DNA-binding</keyword>
<dbReference type="InterPro" id="IPR010499">
    <property type="entry name" value="AraC_E-bd"/>
</dbReference>
<dbReference type="RefSeq" id="WP_119763268.1">
    <property type="nucleotide sequence ID" value="NZ_QYUJ01000014.1"/>
</dbReference>
<dbReference type="EMBL" id="QYUJ01000014">
    <property type="protein sequence ID" value="RJF71769.1"/>
    <property type="molecule type" value="Genomic_DNA"/>
</dbReference>
<dbReference type="SMART" id="SM00422">
    <property type="entry name" value="HTH_MERR"/>
    <property type="match status" value="1"/>
</dbReference>
<dbReference type="GO" id="GO:0003700">
    <property type="term" value="F:DNA-binding transcription factor activity"/>
    <property type="evidence" value="ECO:0007669"/>
    <property type="project" value="InterPro"/>
</dbReference>
<gene>
    <name evidence="3" type="ORF">D3875_09515</name>
</gene>
<dbReference type="InterPro" id="IPR029442">
    <property type="entry name" value="GyrI-like"/>
</dbReference>